<dbReference type="OrthoDB" id="445826at2759"/>
<organism evidence="1 2">
    <name type="scientific">Tricholomella constricta</name>
    <dbReference type="NCBI Taxonomy" id="117010"/>
    <lineage>
        <taxon>Eukaryota</taxon>
        <taxon>Fungi</taxon>
        <taxon>Dikarya</taxon>
        <taxon>Basidiomycota</taxon>
        <taxon>Agaricomycotina</taxon>
        <taxon>Agaricomycetes</taxon>
        <taxon>Agaricomycetidae</taxon>
        <taxon>Agaricales</taxon>
        <taxon>Tricholomatineae</taxon>
        <taxon>Lyophyllaceae</taxon>
        <taxon>Tricholomella</taxon>
    </lineage>
</organism>
<dbReference type="SUPFAM" id="SSF53098">
    <property type="entry name" value="Ribonuclease H-like"/>
    <property type="match status" value="1"/>
</dbReference>
<reference evidence="1 2" key="1">
    <citation type="journal article" date="2020" name="ISME J.">
        <title>Uncovering the hidden diversity of litter-decomposition mechanisms in mushroom-forming fungi.</title>
        <authorList>
            <person name="Floudas D."/>
            <person name="Bentzer J."/>
            <person name="Ahren D."/>
            <person name="Johansson T."/>
            <person name="Persson P."/>
            <person name="Tunlid A."/>
        </authorList>
    </citation>
    <scope>NUCLEOTIDE SEQUENCE [LARGE SCALE GENOMIC DNA]</scope>
    <source>
        <strain evidence="1 2">CBS 661.87</strain>
    </source>
</reference>
<dbReference type="InterPro" id="IPR012337">
    <property type="entry name" value="RNaseH-like_sf"/>
</dbReference>
<evidence type="ECO:0000313" key="1">
    <source>
        <dbReference type="EMBL" id="KAF5382028.1"/>
    </source>
</evidence>
<dbReference type="EMBL" id="JAACJP010000009">
    <property type="protein sequence ID" value="KAF5382028.1"/>
    <property type="molecule type" value="Genomic_DNA"/>
</dbReference>
<accession>A0A8H5M5W4</accession>
<dbReference type="Gene3D" id="3.60.10.10">
    <property type="entry name" value="Endonuclease/exonuclease/phosphatase"/>
    <property type="match status" value="1"/>
</dbReference>
<dbReference type="SUPFAM" id="SSF56219">
    <property type="entry name" value="DNase I-like"/>
    <property type="match status" value="1"/>
</dbReference>
<proteinExistence type="predicted"/>
<dbReference type="Proteomes" id="UP000565441">
    <property type="component" value="Unassembled WGS sequence"/>
</dbReference>
<dbReference type="InterPro" id="IPR036691">
    <property type="entry name" value="Endo/exonu/phosph_ase_sf"/>
</dbReference>
<gene>
    <name evidence="1" type="ORF">D9615_004393</name>
</gene>
<evidence type="ECO:0000313" key="2">
    <source>
        <dbReference type="Proteomes" id="UP000565441"/>
    </source>
</evidence>
<keyword evidence="2" id="KW-1185">Reference proteome</keyword>
<dbReference type="InterPro" id="IPR036397">
    <property type="entry name" value="RNaseH_sf"/>
</dbReference>
<comment type="caution">
    <text evidence="1">The sequence shown here is derived from an EMBL/GenBank/DDBJ whole genome shotgun (WGS) entry which is preliminary data.</text>
</comment>
<name>A0A8H5M5W4_9AGAR</name>
<evidence type="ECO:0008006" key="3">
    <source>
        <dbReference type="Google" id="ProtNLM"/>
    </source>
</evidence>
<dbReference type="GO" id="GO:0003676">
    <property type="term" value="F:nucleic acid binding"/>
    <property type="evidence" value="ECO:0007669"/>
    <property type="project" value="InterPro"/>
</dbReference>
<dbReference type="Gene3D" id="3.30.420.10">
    <property type="entry name" value="Ribonuclease H-like superfamily/Ribonuclease H"/>
    <property type="match status" value="1"/>
</dbReference>
<sequence length="1625" mass="182009">MFLPLPALAVTPPHATAPSNFRMFAANLNGFANPVKLSAIRGAIAREAPHVFVLGETKSSAPVSGEFANPDYQLLDVPGISTGARHRGKWGLLVGVRRSSLTIAHSFTPPHLLGRALVCDLLIPDSQGRVVQHRVIALYAPWDPGGDGPDTPAGFWSAITELCLQAPFGFSVIGDFNTVCVAEESSSATPSSASLMNQPVYAQFLRRSNAVDVWCSRPDRSWQTDWTFKSFSATPSHRAILDRLAVSHAGVLTSYVRTLMDFIPGTDHRPILADTALVPRENPRQPLVPLPIPCSDFTPRCYYPRRSERFRLTDFAQSVDQRLLSAPPGTTPADLSDDDDFTHLYRYLSEVLHDVAHQHFQRPQSSPRAAKAIVNPTIRLILRGVHQINCLISAVKRGVPWTPDRSAQSILHAYYAQDEQHRLAFSAEHFLDFLRRLRRQLNQCRIHEEKQEAQSRSDQRHLKRVQTLLHGGSAKPFFPASFSALPLAISASADDSFDNLVTGPERVRETTVHYFEQLYRRTARPPQQKPWTETPSVHRIAQQVDRDPFHWPRPLTVSDLRQLLRSGNRCPAPGPDGWEKWWLAGLSDTGLAPFLSMLNYIITRSRVPNCIKPVTLTTVHKRGPNTNLSNYRGITCSNLLANLPFAWLNKNLLPYLTRHGIIPASQIATQPGIQHRDLLSLLGQIQMWAKRERIPLCALQRDQKKGFDMLEPAGFYDALAAYHLPPSITALDASSQQEVPYRVKTAYGLTDTFVVDGVTKQGGSLSPLKCTITTSLLSHWLSDISQLGQSLTIVSHQCRLGRSHVPSDSLSVPVSMVEAMDDSLIWDTDWSRLLHKARLADRFQTSYGWETAWRKSAVYVFNDDFDPPNQDIVQVPSIPPADPSSLDIIWNDVPVFRDHIRFLKVPVNRPDLQYLHMRDIINSFQLPYTRRPLPLTALSRIISQRLISKLRPCIQLQPIRPSDASKLDHLIASKVHQYLGFPFRFSTSLFTHPIYARGFGFPSLALINEVACIAGLRRDFSHPVQLFRQVATITLNDWACGLNACLSPIQHPLSPPSSAKAITKMPASWIFANDCLYKNQLRLYYTDHSHLLSPHLSLEHYANIIEISPSYFPLRPIPKISRHLLSRMYRRGFRHFHHLGFISLSPDYYTPIFHIVTPTCVLDATPSSSLYRDWHDLISWFTLTFRSITSLSPAGPDLLLPPSLRQETAERVVLTLPTAPPHVVQHRLPDRVYGSDASYIPPPLSIFSTPLNFSNPPSSLTLSMIGPSSGLVASLTSPRYLASTSHAEVAGCLSAVLYARHHSGGTVYTDYLPVVNWLASTSGASSAFHRWLRDILDGQQEDISVVHVKAHTTSLSLPARLNRAADHVASHGHSLYNPPPNFPIPTFHLPPVCVYAPGRGFFEGNLAQHLQRAQAEAFNASNAVWSNRLTSTTLYDPTPPPTFLYQRTPYAYAAIVQLYARSAQLDSGDLLASRLDTGYLPWCRFGCDVLESPHHLFVYCYRFNHLRQTSTTDLLSTVETAIGVSVSPHAKCLLLGLTSHLFLDSHHWPMGLTQFYLGFSPSISHIPMPHTVHVRITNLWHTASIHLAGRIWAQARQKVFTLFHTTNSSPPPYHIPEILQSLFHL</sequence>
<protein>
    <recommendedName>
        <fullName evidence="3">Reverse transcriptase domain-containing protein</fullName>
    </recommendedName>
</protein>